<evidence type="ECO:0000313" key="1">
    <source>
        <dbReference type="EMBL" id="CZT44087.1"/>
    </source>
</evidence>
<protein>
    <submittedName>
        <fullName evidence="1">Uncharacterized protein</fullName>
    </submittedName>
</protein>
<dbReference type="AlphaFoldDB" id="A0A1E1M4R3"/>
<accession>A0A1E1M4R3</accession>
<gene>
    <name evidence="1" type="ORF">RSE6_04212</name>
</gene>
<dbReference type="Proteomes" id="UP000177625">
    <property type="component" value="Unassembled WGS sequence"/>
</dbReference>
<evidence type="ECO:0000313" key="2">
    <source>
        <dbReference type="Proteomes" id="UP000177625"/>
    </source>
</evidence>
<name>A0A1E1M4R3_RHYSE</name>
<reference evidence="2" key="1">
    <citation type="submission" date="2016-03" db="EMBL/GenBank/DDBJ databases">
        <authorList>
            <person name="Guldener U."/>
        </authorList>
    </citation>
    <scope>NUCLEOTIDE SEQUENCE [LARGE SCALE GENOMIC DNA]</scope>
</reference>
<proteinExistence type="predicted"/>
<organism evidence="1 2">
    <name type="scientific">Rhynchosporium secalis</name>
    <name type="common">Barley scald fungus</name>
    <dbReference type="NCBI Taxonomy" id="38038"/>
    <lineage>
        <taxon>Eukaryota</taxon>
        <taxon>Fungi</taxon>
        <taxon>Dikarya</taxon>
        <taxon>Ascomycota</taxon>
        <taxon>Pezizomycotina</taxon>
        <taxon>Leotiomycetes</taxon>
        <taxon>Helotiales</taxon>
        <taxon>Ploettnerulaceae</taxon>
        <taxon>Rhynchosporium</taxon>
    </lineage>
</organism>
<dbReference type="EMBL" id="FJVC01000159">
    <property type="protein sequence ID" value="CZT44087.1"/>
    <property type="molecule type" value="Genomic_DNA"/>
</dbReference>
<sequence length="179" mass="19978">MVGNSGVLGHRRGMSMSMSMSMSLLTLDGTKRYFVRGTYSLGAGREGIRGVKDGAQTAINRMFTGKAPRDQIVLSAKRVSARNSNLCSYAGINFTWQHRTPVDTKTIASLSSKHDYTPTTSFTAWGRRRRTVVWMWSFLYLDLYLYAVLRLQVERPLTVATPKESLTVTEVTDQAGNGR</sequence>
<keyword evidence="2" id="KW-1185">Reference proteome</keyword>